<dbReference type="EMBL" id="CP019352">
    <property type="protein sequence ID" value="APX99676.1"/>
    <property type="molecule type" value="Genomic_DNA"/>
</dbReference>
<evidence type="ECO:0008006" key="3">
    <source>
        <dbReference type="Google" id="ProtNLM"/>
    </source>
</evidence>
<dbReference type="Proteomes" id="UP000187506">
    <property type="component" value="Chromosome"/>
</dbReference>
<evidence type="ECO:0000313" key="1">
    <source>
        <dbReference type="EMBL" id="APX99676.1"/>
    </source>
</evidence>
<reference evidence="1 2" key="1">
    <citation type="submission" date="2017-01" db="EMBL/GenBank/DDBJ databases">
        <title>Complete genome of Lacinutrix venerupis DOK2-8 isolated from seawater in Dokdo.</title>
        <authorList>
            <person name="Chi W.-J."/>
            <person name="Kim J.H."/>
        </authorList>
    </citation>
    <scope>NUCLEOTIDE SEQUENCE [LARGE SCALE GENOMIC DNA]</scope>
    <source>
        <strain evidence="1 2">DOK2-8</strain>
    </source>
</reference>
<dbReference type="InterPro" id="IPR026341">
    <property type="entry name" value="T9SS_type_B"/>
</dbReference>
<evidence type="ECO:0000313" key="2">
    <source>
        <dbReference type="Proteomes" id="UP000187506"/>
    </source>
</evidence>
<sequence length="614" mass="68460">MQSKTVLILFLLLFLRLEVKAQDISIFQQFNGRYDYLAIGNTLNQAENNIVQDFCEILPSSQATLNIDNTSTIVAAYLYWAGSGSGDTEVSLNGTQIIADDTYTTVYSDFSNGDLTYFSCYAEVTNQILTEGNTVYTLADLDISETLANNSGYCNNRTNFAGWSLYVIYENNSLPLNQVNLFQGLEIINRNVTEKIILLENVNVLDNDNAKIGFLAWEGDNALNFGESLSINGNIISNPPLNMADNAFNGTNSFTNSSTFYNGDLDVYSIENNINVGDTQVEIKLTTGAINPNTGIFSADLIIVNNIITVLNSQLPDATIVIDTTETSCNSRNLTINYIVNNFNSTELLPANTPIAIYAEGQLIAQAFTENNIPINGYESGVINVTIPNLIPDNFLLNLVVDDDGFGNSTVIEILENNNIDETIINLFPEPTVTNLPSLKLCDIGFNTAIFNLNNVLININDTAFLNFTFFENLQDLEQNENNILNPENYQSHNSPQTIFIRAEKNSCYDIFTFILNTENCPPIIPQGFSPNNDGINDHFNIQGLYTIFEKHELLIYSRYGNLIFKGNDNLKWYGISNHGINKGKPVPTGTYFYVLKLNDSNYSNYLGWVYLNR</sequence>
<keyword evidence="2" id="KW-1185">Reference proteome</keyword>
<dbReference type="AlphaFoldDB" id="A0AAC9PVJ2"/>
<dbReference type="KEGG" id="lvn:BWR22_04905"/>
<proteinExistence type="predicted"/>
<dbReference type="Pfam" id="PF13585">
    <property type="entry name" value="CHU_C"/>
    <property type="match status" value="1"/>
</dbReference>
<protein>
    <recommendedName>
        <fullName evidence="3">Gliding motility-associated-like protein</fullName>
    </recommendedName>
</protein>
<accession>A0AAC9PVJ2</accession>
<gene>
    <name evidence="1" type="ORF">BWR22_04905</name>
</gene>
<dbReference type="RefSeq" id="WP_076732305.1">
    <property type="nucleotide sequence ID" value="NZ_CP019352.1"/>
</dbReference>
<dbReference type="NCBIfam" id="TIGR04131">
    <property type="entry name" value="Bac_Flav_CTERM"/>
    <property type="match status" value="1"/>
</dbReference>
<name>A0AAC9PVJ2_9FLAO</name>
<organism evidence="1 2">
    <name type="scientific">Lacinutrix venerupis</name>
    <dbReference type="NCBI Taxonomy" id="1486034"/>
    <lineage>
        <taxon>Bacteria</taxon>
        <taxon>Pseudomonadati</taxon>
        <taxon>Bacteroidota</taxon>
        <taxon>Flavobacteriia</taxon>
        <taxon>Flavobacteriales</taxon>
        <taxon>Flavobacteriaceae</taxon>
        <taxon>Lacinutrix</taxon>
    </lineage>
</organism>